<accession>A0A7G9ZDC3</accession>
<gene>
    <name evidence="1" type="ORF">DKLEMCON_00039</name>
</gene>
<protein>
    <submittedName>
        <fullName evidence="1">Uncharacterized protein</fullName>
    </submittedName>
</protein>
<reference evidence="1" key="1">
    <citation type="submission" date="2020-06" db="EMBL/GenBank/DDBJ databases">
        <title>Unique genomic features of the anaerobic methanotrophic archaea.</title>
        <authorList>
            <person name="Chadwick G.L."/>
            <person name="Skennerton C.T."/>
            <person name="Laso-Perez R."/>
            <person name="Leu A.O."/>
            <person name="Speth D.R."/>
            <person name="Yu H."/>
            <person name="Morgan-Lang C."/>
            <person name="Hatzenpichler R."/>
            <person name="Goudeau D."/>
            <person name="Malmstrom R."/>
            <person name="Brazelton W.J."/>
            <person name="Woyke T."/>
            <person name="Hallam S.J."/>
            <person name="Tyson G.W."/>
            <person name="Wegener G."/>
            <person name="Boetius A."/>
            <person name="Orphan V."/>
        </authorList>
    </citation>
    <scope>NUCLEOTIDE SEQUENCE</scope>
</reference>
<sequence length="46" mass="5214">MVERQIEAEEVYTHMRSAEKIAGIYIADWVPQCSAWKTFLSSSPPG</sequence>
<organism evidence="1">
    <name type="scientific">Candidatus Methanophaga sp. ANME-1 ERB7</name>
    <dbReference type="NCBI Taxonomy" id="2759913"/>
    <lineage>
        <taxon>Archaea</taxon>
        <taxon>Methanobacteriati</taxon>
        <taxon>Methanobacteriota</taxon>
        <taxon>Stenosarchaea group</taxon>
        <taxon>Methanomicrobia</taxon>
        <taxon>Candidatus Methanophagales</taxon>
        <taxon>Candidatus Methanophagaceae</taxon>
        <taxon>Candidatus Methanophaga</taxon>
    </lineage>
</organism>
<evidence type="ECO:0000313" key="1">
    <source>
        <dbReference type="EMBL" id="QNO58257.1"/>
    </source>
</evidence>
<proteinExistence type="predicted"/>
<dbReference type="EMBL" id="MT631717">
    <property type="protein sequence ID" value="QNO58257.1"/>
    <property type="molecule type" value="Genomic_DNA"/>
</dbReference>
<name>A0A7G9ZDC3_9EURY</name>
<dbReference type="AlphaFoldDB" id="A0A7G9ZDC3"/>